<reference evidence="1" key="1">
    <citation type="submission" date="2020-03" db="EMBL/GenBank/DDBJ databases">
        <authorList>
            <person name="Weist P."/>
        </authorList>
    </citation>
    <scope>NUCLEOTIDE SEQUENCE</scope>
</reference>
<gene>
    <name evidence="1" type="ORF">PLEPLA_LOCUS2883</name>
</gene>
<protein>
    <submittedName>
        <fullName evidence="1">Uncharacterized protein</fullName>
    </submittedName>
</protein>
<keyword evidence="2" id="KW-1185">Reference proteome</keyword>
<name>A0A9N7TND1_PLEPL</name>
<comment type="caution">
    <text evidence="1">The sequence shown here is derived from an EMBL/GenBank/DDBJ whole genome shotgun (WGS) entry which is preliminary data.</text>
</comment>
<evidence type="ECO:0000313" key="1">
    <source>
        <dbReference type="EMBL" id="CAB1415169.1"/>
    </source>
</evidence>
<organism evidence="1 2">
    <name type="scientific">Pleuronectes platessa</name>
    <name type="common">European plaice</name>
    <dbReference type="NCBI Taxonomy" id="8262"/>
    <lineage>
        <taxon>Eukaryota</taxon>
        <taxon>Metazoa</taxon>
        <taxon>Chordata</taxon>
        <taxon>Craniata</taxon>
        <taxon>Vertebrata</taxon>
        <taxon>Euteleostomi</taxon>
        <taxon>Actinopterygii</taxon>
        <taxon>Neopterygii</taxon>
        <taxon>Teleostei</taxon>
        <taxon>Neoteleostei</taxon>
        <taxon>Acanthomorphata</taxon>
        <taxon>Carangaria</taxon>
        <taxon>Pleuronectiformes</taxon>
        <taxon>Pleuronectoidei</taxon>
        <taxon>Pleuronectidae</taxon>
        <taxon>Pleuronectes</taxon>
    </lineage>
</organism>
<sequence length="140" mass="15098">MGGTLRSLHLLGDPESHQADLWCCQASERHLSCLHSIPTAPCSSLPLWLLVFLFYPDMLLPTLGTLLTMYTGLAEALGENIEREVAGRAQPLISSPLLIAQDWAEGSKGGSRCRSSPTVQRPITARDHCSIGVLASSTTQ</sequence>
<dbReference type="AlphaFoldDB" id="A0A9N7TND1"/>
<dbReference type="EMBL" id="CADEAL010000141">
    <property type="protein sequence ID" value="CAB1415169.1"/>
    <property type="molecule type" value="Genomic_DNA"/>
</dbReference>
<proteinExistence type="predicted"/>
<accession>A0A9N7TND1</accession>
<dbReference type="Proteomes" id="UP001153269">
    <property type="component" value="Unassembled WGS sequence"/>
</dbReference>
<evidence type="ECO:0000313" key="2">
    <source>
        <dbReference type="Proteomes" id="UP001153269"/>
    </source>
</evidence>